<proteinExistence type="predicted"/>
<gene>
    <name evidence="2" type="ORF">BCR41DRAFT_207163</name>
</gene>
<keyword evidence="1" id="KW-0472">Membrane</keyword>
<feature type="transmembrane region" description="Helical" evidence="1">
    <location>
        <begin position="58"/>
        <end position="76"/>
    </location>
</feature>
<accession>A0A1Y2G8A0</accession>
<sequence>MRPRLLGKIIKIDVSFRAMNLLQIVGYIRPCILCHFLSSSSLWCSLLSISLSVSSFDIGYAVVVGFFSLFLFLLSIRKR</sequence>
<dbReference type="InParanoid" id="A0A1Y2G8A0"/>
<protein>
    <submittedName>
        <fullName evidence="2">Uncharacterized protein</fullName>
    </submittedName>
</protein>
<keyword evidence="3" id="KW-1185">Reference proteome</keyword>
<evidence type="ECO:0000313" key="2">
    <source>
        <dbReference type="EMBL" id="ORZ04063.1"/>
    </source>
</evidence>
<comment type="caution">
    <text evidence="2">The sequence shown here is derived from an EMBL/GenBank/DDBJ whole genome shotgun (WGS) entry which is preliminary data.</text>
</comment>
<organism evidence="2 3">
    <name type="scientific">Lobosporangium transversale</name>
    <dbReference type="NCBI Taxonomy" id="64571"/>
    <lineage>
        <taxon>Eukaryota</taxon>
        <taxon>Fungi</taxon>
        <taxon>Fungi incertae sedis</taxon>
        <taxon>Mucoromycota</taxon>
        <taxon>Mortierellomycotina</taxon>
        <taxon>Mortierellomycetes</taxon>
        <taxon>Mortierellales</taxon>
        <taxon>Mortierellaceae</taxon>
        <taxon>Lobosporangium</taxon>
    </lineage>
</organism>
<keyword evidence="1" id="KW-0812">Transmembrane</keyword>
<dbReference type="Proteomes" id="UP000193648">
    <property type="component" value="Unassembled WGS sequence"/>
</dbReference>
<dbReference type="RefSeq" id="XP_021876340.1">
    <property type="nucleotide sequence ID" value="XM_022019934.1"/>
</dbReference>
<name>A0A1Y2G8A0_9FUNG</name>
<feature type="transmembrane region" description="Helical" evidence="1">
    <location>
        <begin position="21"/>
        <end position="38"/>
    </location>
</feature>
<reference evidence="2 3" key="1">
    <citation type="submission" date="2016-07" db="EMBL/GenBank/DDBJ databases">
        <title>Pervasive Adenine N6-methylation of Active Genes in Fungi.</title>
        <authorList>
            <consortium name="DOE Joint Genome Institute"/>
            <person name="Mondo S.J."/>
            <person name="Dannebaum R.O."/>
            <person name="Kuo R.C."/>
            <person name="Labutti K."/>
            <person name="Haridas S."/>
            <person name="Kuo A."/>
            <person name="Salamov A."/>
            <person name="Ahrendt S.R."/>
            <person name="Lipzen A."/>
            <person name="Sullivan W."/>
            <person name="Andreopoulos W.B."/>
            <person name="Clum A."/>
            <person name="Lindquist E."/>
            <person name="Daum C."/>
            <person name="Ramamoorthy G.K."/>
            <person name="Gryganskyi A."/>
            <person name="Culley D."/>
            <person name="Magnuson J.K."/>
            <person name="James T.Y."/>
            <person name="O'Malley M.A."/>
            <person name="Stajich J.E."/>
            <person name="Spatafora J.W."/>
            <person name="Visel A."/>
            <person name="Grigoriev I.V."/>
        </authorList>
    </citation>
    <scope>NUCLEOTIDE SEQUENCE [LARGE SCALE GENOMIC DNA]</scope>
    <source>
        <strain evidence="2 3">NRRL 3116</strain>
    </source>
</reference>
<evidence type="ECO:0000313" key="3">
    <source>
        <dbReference type="Proteomes" id="UP000193648"/>
    </source>
</evidence>
<evidence type="ECO:0000256" key="1">
    <source>
        <dbReference type="SAM" id="Phobius"/>
    </source>
</evidence>
<dbReference type="GeneID" id="33561778"/>
<dbReference type="AlphaFoldDB" id="A0A1Y2G8A0"/>
<keyword evidence="1" id="KW-1133">Transmembrane helix</keyword>
<dbReference type="EMBL" id="MCFF01000060">
    <property type="protein sequence ID" value="ORZ04063.1"/>
    <property type="molecule type" value="Genomic_DNA"/>
</dbReference>